<gene>
    <name evidence="1" type="ORF">ATO3_02725</name>
</gene>
<name>A0A225NRP3_9RHOB</name>
<dbReference type="EMBL" id="AQQR01000001">
    <property type="protein sequence ID" value="OWU77614.1"/>
    <property type="molecule type" value="Genomic_DNA"/>
</dbReference>
<accession>A0A225NRP3</accession>
<sequence length="72" mass="8249">MDYRRCFAKRWRDFVCGNFRSPAHVAYVFDVDPKTAQNWWEGTNAPQGWVIARAISNEEIGPALIRHLGGQA</sequence>
<reference evidence="1 2" key="1">
    <citation type="submission" date="2013-04" db="EMBL/GenBank/DDBJ databases">
        <title>Oceanicola sp. 22II1-22F33 Genome Sequencing.</title>
        <authorList>
            <person name="Lai Q."/>
            <person name="Li G."/>
            <person name="Shao Z."/>
        </authorList>
    </citation>
    <scope>NUCLEOTIDE SEQUENCE [LARGE SCALE GENOMIC DNA]</scope>
    <source>
        <strain evidence="1 2">22II1-22F33</strain>
    </source>
</reference>
<evidence type="ECO:0008006" key="3">
    <source>
        <dbReference type="Google" id="ProtNLM"/>
    </source>
</evidence>
<proteinExistence type="predicted"/>
<dbReference type="OrthoDB" id="7870010at2"/>
<evidence type="ECO:0000313" key="1">
    <source>
        <dbReference type="EMBL" id="OWU77614.1"/>
    </source>
</evidence>
<protein>
    <recommendedName>
        <fullName evidence="3">Antitoxin Xre/MbcA/ParS-like toxin-binding domain-containing protein</fullName>
    </recommendedName>
</protein>
<dbReference type="Proteomes" id="UP000215377">
    <property type="component" value="Unassembled WGS sequence"/>
</dbReference>
<keyword evidence="2" id="KW-1185">Reference proteome</keyword>
<organism evidence="1 2">
    <name type="scientific">Marinibacterium profundimaris</name>
    <dbReference type="NCBI Taxonomy" id="1679460"/>
    <lineage>
        <taxon>Bacteria</taxon>
        <taxon>Pseudomonadati</taxon>
        <taxon>Pseudomonadota</taxon>
        <taxon>Alphaproteobacteria</taxon>
        <taxon>Rhodobacterales</taxon>
        <taxon>Paracoccaceae</taxon>
        <taxon>Marinibacterium</taxon>
    </lineage>
</organism>
<dbReference type="AlphaFoldDB" id="A0A225NRP3"/>
<evidence type="ECO:0000313" key="2">
    <source>
        <dbReference type="Proteomes" id="UP000215377"/>
    </source>
</evidence>
<dbReference type="RefSeq" id="WP_088648247.1">
    <property type="nucleotide sequence ID" value="NZ_AQQR01000001.1"/>
</dbReference>
<comment type="caution">
    <text evidence="1">The sequence shown here is derived from an EMBL/GenBank/DDBJ whole genome shotgun (WGS) entry which is preliminary data.</text>
</comment>